<gene>
    <name evidence="1" type="ORF">LTR37_018406</name>
</gene>
<name>A0ACC3MHD4_9PEZI</name>
<comment type="caution">
    <text evidence="1">The sequence shown here is derived from an EMBL/GenBank/DDBJ whole genome shotgun (WGS) entry which is preliminary data.</text>
</comment>
<sequence length="667" mass="75874">MPPKRKTATPATTTATPVRTTRARSTTPLPSIDPKQSYAYGAQGKATLTSQLRTTTGEGFSQAFASNRNATQGADIEESESSDSVEEEPAPRRQSVRPSHNITQQAIPEEEEPKMATSTRRRAPTPARPEVSFTGRNATALDTSAQYTGVTSRVRAEMRRRVHDPSTLMVFLHTLPRYVRQIMNDTNTWIKWLFLLFLALLCVLLGFTLHHIPLSTRMAVARGNVQTGLDIAFRNEPFHLEPQHLAELWYRFKHDNYFTDNLPEHDKHKMQWAININFEQRLKNLEKGVADVSSALAMEKDDMEEIRRMLPSQLVLEHKNGEYAIQEDFWQALKDRVVENSDLAPLWQGWLLRNENEALKLHSEYLTSIVDSEFEKRQIVPRTEFLEILQQTNDRLMIEYSEQVLKMWRESAPGVEAHAKQAVNDALENTAASTLRQLEGLLKAKELQNMHDLLHEVNWFSVPMGSRINPLYTSPTAARPQSWISSIYNLMNPRYIPPYSPLTALTHWDEAGECWCTNLSATGSAQIAVQINKKIHPTSLLIEHIPAKGTIDIQSAPKDIEIWSDVGNKTEVERFQKILDNNMIRLNCGEAPSESFICVWTGVYDIHKYDYVQSFTMALGETDIGLATDLMVVRARSNWGAKHTCFYRLRMTGDEDVEGYQPEPPGT</sequence>
<protein>
    <submittedName>
        <fullName evidence="1">Uncharacterized protein</fullName>
    </submittedName>
</protein>
<accession>A0ACC3MHD4</accession>
<dbReference type="Proteomes" id="UP001281147">
    <property type="component" value="Unassembled WGS sequence"/>
</dbReference>
<dbReference type="EMBL" id="JAUTXU010000256">
    <property type="protein sequence ID" value="KAK3691807.1"/>
    <property type="molecule type" value="Genomic_DNA"/>
</dbReference>
<reference evidence="1" key="1">
    <citation type="submission" date="2023-07" db="EMBL/GenBank/DDBJ databases">
        <title>Black Yeasts Isolated from many extreme environments.</title>
        <authorList>
            <person name="Coleine C."/>
            <person name="Stajich J.E."/>
            <person name="Selbmann L."/>
        </authorList>
    </citation>
    <scope>NUCLEOTIDE SEQUENCE</scope>
    <source>
        <strain evidence="1">CCFEE 5714</strain>
    </source>
</reference>
<evidence type="ECO:0000313" key="1">
    <source>
        <dbReference type="EMBL" id="KAK3691807.1"/>
    </source>
</evidence>
<organism evidence="1 2">
    <name type="scientific">Vermiconidia calcicola</name>
    <dbReference type="NCBI Taxonomy" id="1690605"/>
    <lineage>
        <taxon>Eukaryota</taxon>
        <taxon>Fungi</taxon>
        <taxon>Dikarya</taxon>
        <taxon>Ascomycota</taxon>
        <taxon>Pezizomycotina</taxon>
        <taxon>Dothideomycetes</taxon>
        <taxon>Dothideomycetidae</taxon>
        <taxon>Mycosphaerellales</taxon>
        <taxon>Extremaceae</taxon>
        <taxon>Vermiconidia</taxon>
    </lineage>
</organism>
<evidence type="ECO:0000313" key="2">
    <source>
        <dbReference type="Proteomes" id="UP001281147"/>
    </source>
</evidence>
<proteinExistence type="predicted"/>
<keyword evidence="2" id="KW-1185">Reference proteome</keyword>